<evidence type="ECO:0000313" key="2">
    <source>
        <dbReference type="Proteomes" id="UP001234297"/>
    </source>
</evidence>
<gene>
    <name evidence="1" type="ORF">MRB53_017218</name>
</gene>
<protein>
    <submittedName>
        <fullName evidence="1">Uncharacterized protein</fullName>
    </submittedName>
</protein>
<dbReference type="EMBL" id="CM056813">
    <property type="protein sequence ID" value="KAJ8640524.1"/>
    <property type="molecule type" value="Genomic_DNA"/>
</dbReference>
<evidence type="ECO:0000313" key="1">
    <source>
        <dbReference type="EMBL" id="KAJ8640524.1"/>
    </source>
</evidence>
<dbReference type="Proteomes" id="UP001234297">
    <property type="component" value="Chromosome 5"/>
</dbReference>
<comment type="caution">
    <text evidence="1">The sequence shown here is derived from an EMBL/GenBank/DDBJ whole genome shotgun (WGS) entry which is preliminary data.</text>
</comment>
<sequence length="775" mass="85487">MSSAKSSRSRALAQSAPSKGIANGQDGIAQLEDKLKAFRTDQFDPDAFLQSKCQSMNEKEIKHLCSYLLDLKRASAEELRASVYSNYKSFIRTSKEISDLEVELLSIRNLLSTQAALIHGLAEGVYVNSFSNGPEGSAAEDMYDVEDREPSDLEKWAVEFPDILDVLLAERRVDEALAALDEGEQVLAEARETNTLSSTVLLSLQTAITEHRRKLADQLAEAACQPSTRGVELRAAVSALKNLGDGPRAHTLLLNAHYQRYQYNLQNLRPSSTSYGGAYTAALSQLVFSSIAQAVRDSLAVFADEPAYTSELVVWCTKQTEDFAVLVKRHALASSAAAGGLRAAAECVQIAIGHCSLLGDNGLYLIAHLLDLFRPSVEQALHANLKRIEESTAALAAADEWMLTYPPSVMRSSDRSSNASLGSGVAFQPKLSSSAHHFNSMVQDFFEDVGPLLSMQLGGPTLEGLYQVFNIYVNLLIKALPASMEDEENLESSGNKIVRMAETEAQQIALLANASLLADELLPRAIMKLFPLNPTGGKVDSHKRDKQSRQPDQREWKRRIQRSVDGLRDEFCRQHALDLIFTEDDKTNLSADMYLSMDGNVEEPEWFPSPIFQELFLKLSRMASIAADMFVGRERFATLLMMRLTETFILCLSNDQTFWDDIEEGPRPLGPLGLQQFYLDMEFVIHFSSQGRYLSRNLHQVIKDIISRAIAAFSATGIDPYSVLPEDDWFVDVSQEAIARLSGKGKSVNGDRDLCSPTASVSAQSISSVRSHGSS</sequence>
<proteinExistence type="predicted"/>
<keyword evidence="2" id="KW-1185">Reference proteome</keyword>
<organism evidence="1 2">
    <name type="scientific">Persea americana</name>
    <name type="common">Avocado</name>
    <dbReference type="NCBI Taxonomy" id="3435"/>
    <lineage>
        <taxon>Eukaryota</taxon>
        <taxon>Viridiplantae</taxon>
        <taxon>Streptophyta</taxon>
        <taxon>Embryophyta</taxon>
        <taxon>Tracheophyta</taxon>
        <taxon>Spermatophyta</taxon>
        <taxon>Magnoliopsida</taxon>
        <taxon>Magnoliidae</taxon>
        <taxon>Laurales</taxon>
        <taxon>Lauraceae</taxon>
        <taxon>Persea</taxon>
    </lineage>
</organism>
<name>A0ACC2M4D4_PERAE</name>
<reference evidence="1 2" key="1">
    <citation type="journal article" date="2022" name="Hortic Res">
        <title>A haplotype resolved chromosomal level avocado genome allows analysis of novel avocado genes.</title>
        <authorList>
            <person name="Nath O."/>
            <person name="Fletcher S.J."/>
            <person name="Hayward A."/>
            <person name="Shaw L.M."/>
            <person name="Masouleh A.K."/>
            <person name="Furtado A."/>
            <person name="Henry R.J."/>
            <person name="Mitter N."/>
        </authorList>
    </citation>
    <scope>NUCLEOTIDE SEQUENCE [LARGE SCALE GENOMIC DNA]</scope>
    <source>
        <strain evidence="2">cv. Hass</strain>
    </source>
</reference>
<accession>A0ACC2M4D4</accession>